<evidence type="ECO:0000256" key="5">
    <source>
        <dbReference type="PROSITE-ProRule" id="PRU00169"/>
    </source>
</evidence>
<evidence type="ECO:0000259" key="8">
    <source>
        <dbReference type="PROSITE" id="PS50887"/>
    </source>
</evidence>
<name>A0A099CV28_9GAMM</name>
<dbReference type="Gene3D" id="3.30.70.270">
    <property type="match status" value="1"/>
</dbReference>
<evidence type="ECO:0000256" key="2">
    <source>
        <dbReference type="ARBA" id="ARBA00012282"/>
    </source>
</evidence>
<dbReference type="EMBL" id="JROI01000011">
    <property type="protein sequence ID" value="KGI77467.1"/>
    <property type="molecule type" value="Genomic_DNA"/>
</dbReference>
<evidence type="ECO:0000259" key="7">
    <source>
        <dbReference type="PROSITE" id="PS50883"/>
    </source>
</evidence>
<dbReference type="AlphaFoldDB" id="A0A099CV28"/>
<evidence type="ECO:0000313" key="12">
    <source>
        <dbReference type="Proteomes" id="UP000560000"/>
    </source>
</evidence>
<dbReference type="Gene3D" id="3.40.50.2300">
    <property type="match status" value="1"/>
</dbReference>
<dbReference type="Pfam" id="PF01590">
    <property type="entry name" value="GAF"/>
    <property type="match status" value="1"/>
</dbReference>
<dbReference type="FunFam" id="3.20.20.450:FF:000001">
    <property type="entry name" value="Cyclic di-GMP phosphodiesterase yahA"/>
    <property type="match status" value="1"/>
</dbReference>
<dbReference type="NCBIfam" id="TIGR00254">
    <property type="entry name" value="GGDEF"/>
    <property type="match status" value="1"/>
</dbReference>
<dbReference type="InterPro" id="IPR052155">
    <property type="entry name" value="Biofilm_reg_signaling"/>
</dbReference>
<dbReference type="InterPro" id="IPR011006">
    <property type="entry name" value="CheY-like_superfamily"/>
</dbReference>
<dbReference type="OrthoDB" id="9804951at2"/>
<comment type="caution">
    <text evidence="9">The sequence shown here is derived from an EMBL/GenBank/DDBJ whole genome shotgun (WGS) entry which is preliminary data.</text>
</comment>
<dbReference type="FunFam" id="3.30.70.270:FF:000001">
    <property type="entry name" value="Diguanylate cyclase domain protein"/>
    <property type="match status" value="1"/>
</dbReference>
<gene>
    <name evidence="10" type="ORF">HNQ86_000431</name>
    <name evidence="9" type="ORF">LF63_0108915</name>
</gene>
<dbReference type="GO" id="GO:0071111">
    <property type="term" value="F:cyclic-guanylate-specific phosphodiesterase activity"/>
    <property type="evidence" value="ECO:0007669"/>
    <property type="project" value="UniProtKB-EC"/>
</dbReference>
<dbReference type="SMART" id="SM00052">
    <property type="entry name" value="EAL"/>
    <property type="match status" value="1"/>
</dbReference>
<dbReference type="EMBL" id="JACHET010000001">
    <property type="protein sequence ID" value="MBB6183086.1"/>
    <property type="molecule type" value="Genomic_DNA"/>
</dbReference>
<dbReference type="PANTHER" id="PTHR44757:SF2">
    <property type="entry name" value="BIOFILM ARCHITECTURE MAINTENANCE PROTEIN MBAA"/>
    <property type="match status" value="1"/>
</dbReference>
<dbReference type="EC" id="3.1.4.52" evidence="2"/>
<evidence type="ECO:0000259" key="6">
    <source>
        <dbReference type="PROSITE" id="PS50110"/>
    </source>
</evidence>
<proteinExistence type="predicted"/>
<keyword evidence="3" id="KW-0973">c-di-GMP</keyword>
<evidence type="ECO:0000313" key="10">
    <source>
        <dbReference type="EMBL" id="MBB6183086.1"/>
    </source>
</evidence>
<feature type="modified residue" description="4-aspartylphosphate" evidence="5">
    <location>
        <position position="59"/>
    </location>
</feature>
<dbReference type="SUPFAM" id="SSF52172">
    <property type="entry name" value="CheY-like"/>
    <property type="match status" value="1"/>
</dbReference>
<dbReference type="Pfam" id="PF00563">
    <property type="entry name" value="EAL"/>
    <property type="match status" value="1"/>
</dbReference>
<dbReference type="SUPFAM" id="SSF141868">
    <property type="entry name" value="EAL domain-like"/>
    <property type="match status" value="1"/>
</dbReference>
<feature type="domain" description="GGDEF" evidence="8">
    <location>
        <begin position="452"/>
        <end position="586"/>
    </location>
</feature>
<sequence length="862" mass="95406">MFAKLAPQILIVASDRDDRRRLFDALDGQGLAALYTARDARQARSLLSENADLQAVIVDFHGEAHDNVALCAYLHSLPGASGIRVLGMLSADPAQRVWGYQHVPPGVDDWVRSPVDADEVRIKLLTVLSKDGVSSPLQSAGAIGDYRFAFECDDDELLVLDAATGEILDVNPAFERGSGYGREQLRGRDVAPLLGLSESQFAKMRESMEKDGSARRRCSRGRANGESDVVDMTLQPVTRGGEVVHLASLRDRRELEAARMAMGLLARMQATGKGEDRMGASARLLADLLQLDYVAVYSARPELEDGPQLLTRELRRQFTSDAPDPLNGGTLKLVLDGRPVLLPAISPQVAQNDDFIARMGFGAFAGLPLLDERRNVLGALLIGSRDSWRGRPLLAETLRVAAARFGFDLELQRAREQGRAKGLQDGLTGLPNRLLFNDRLETTLREARRTGEMFSVLFVDLDRFKSINDSLGHSVGDKVLSAVAERLRKSVRGSDTVARYAGDEFTVILRHITQRDDVKRIAEKIVNLMEVPLSLEGDSELRMTASIGISFYPDDATSADDLLKYADVAMYNAKGMGRNNYQVYQAVSEESNQQRIALESNLRKAEDNGELRVYYQPQIDVESEDIVGMEALVRWEHPELGMISPGFFIPLAEETGLIVGIGEWVLRTACADAYAWQQRYGLRLRVGVNLSAVQLRQKSLPKMVADALSSSGLDPSSLELEVTESISVKSVTNLMENLDALHEIGCQIAIDDFGTGHASLDYLRRLPARRIKIDQSFVRNIGVDPDDEAIVKATIDMAHSLKRDVVAEGVEIEPHLRFLREHHCDEVQGYLFCRPLPAQAFDRMMAERQRLFGRRIESDAIG</sequence>
<dbReference type="Proteomes" id="UP000560000">
    <property type="component" value="Unassembled WGS sequence"/>
</dbReference>
<dbReference type="InterPro" id="IPR003018">
    <property type="entry name" value="GAF"/>
</dbReference>
<accession>A0A099CV28</accession>
<dbReference type="Gene3D" id="3.20.20.450">
    <property type="entry name" value="EAL domain"/>
    <property type="match status" value="1"/>
</dbReference>
<dbReference type="SUPFAM" id="SSF55781">
    <property type="entry name" value="GAF domain-like"/>
    <property type="match status" value="1"/>
</dbReference>
<dbReference type="STRING" id="1543381.LF63_0108915"/>
<dbReference type="InterPro" id="IPR043128">
    <property type="entry name" value="Rev_trsase/Diguanyl_cyclase"/>
</dbReference>
<dbReference type="PROSITE" id="PS50883">
    <property type="entry name" value="EAL"/>
    <property type="match status" value="1"/>
</dbReference>
<dbReference type="InterPro" id="IPR001789">
    <property type="entry name" value="Sig_transdc_resp-reg_receiver"/>
</dbReference>
<comment type="catalytic activity">
    <reaction evidence="4">
        <text>3',3'-c-di-GMP + H2O = 5'-phosphoguanylyl(3'-&gt;5')guanosine + H(+)</text>
        <dbReference type="Rhea" id="RHEA:24902"/>
        <dbReference type="ChEBI" id="CHEBI:15377"/>
        <dbReference type="ChEBI" id="CHEBI:15378"/>
        <dbReference type="ChEBI" id="CHEBI:58754"/>
        <dbReference type="ChEBI" id="CHEBI:58805"/>
        <dbReference type="EC" id="3.1.4.52"/>
    </reaction>
    <physiologicalReaction direction="left-to-right" evidence="4">
        <dbReference type="Rhea" id="RHEA:24903"/>
    </physiologicalReaction>
</comment>
<dbReference type="SMART" id="SM00267">
    <property type="entry name" value="GGDEF"/>
    <property type="match status" value="1"/>
</dbReference>
<dbReference type="HOGENOM" id="CLU_000445_70_50_6"/>
<comment type="cofactor">
    <cofactor evidence="1">
        <name>Mg(2+)</name>
        <dbReference type="ChEBI" id="CHEBI:18420"/>
    </cofactor>
</comment>
<dbReference type="InterPro" id="IPR000014">
    <property type="entry name" value="PAS"/>
</dbReference>
<dbReference type="InterPro" id="IPR001633">
    <property type="entry name" value="EAL_dom"/>
</dbReference>
<keyword evidence="11" id="KW-1185">Reference proteome</keyword>
<dbReference type="PROSITE" id="PS50110">
    <property type="entry name" value="RESPONSE_REGULATORY"/>
    <property type="match status" value="1"/>
</dbReference>
<dbReference type="RefSeq" id="WP_043101115.1">
    <property type="nucleotide sequence ID" value="NZ_JACHET010000001.1"/>
</dbReference>
<dbReference type="SUPFAM" id="SSF55073">
    <property type="entry name" value="Nucleotide cyclase"/>
    <property type="match status" value="1"/>
</dbReference>
<evidence type="ECO:0000256" key="4">
    <source>
        <dbReference type="ARBA" id="ARBA00051114"/>
    </source>
</evidence>
<reference evidence="9 11" key="1">
    <citation type="submission" date="2014-09" db="EMBL/GenBank/DDBJ databases">
        <title>Xanthomonadaceae 3.5X direct submission.</title>
        <authorList>
            <person name="Fang T."/>
            <person name="Wang H."/>
        </authorList>
    </citation>
    <scope>NUCLEOTIDE SEQUENCE [LARGE SCALE GENOMIC DNA]</scope>
    <source>
        <strain evidence="9 11">3.5X</strain>
    </source>
</reference>
<dbReference type="InterPro" id="IPR000160">
    <property type="entry name" value="GGDEF_dom"/>
</dbReference>
<dbReference type="InterPro" id="IPR029787">
    <property type="entry name" value="Nucleotide_cyclase"/>
</dbReference>
<dbReference type="Pfam" id="PF00990">
    <property type="entry name" value="GGDEF"/>
    <property type="match status" value="1"/>
</dbReference>
<dbReference type="NCBIfam" id="TIGR00229">
    <property type="entry name" value="sensory_box"/>
    <property type="match status" value="1"/>
</dbReference>
<organism evidence="9 11">
    <name type="scientific">Oleiagrimonas soli</name>
    <dbReference type="NCBI Taxonomy" id="1543381"/>
    <lineage>
        <taxon>Bacteria</taxon>
        <taxon>Pseudomonadati</taxon>
        <taxon>Pseudomonadota</taxon>
        <taxon>Gammaproteobacteria</taxon>
        <taxon>Lysobacterales</taxon>
        <taxon>Rhodanobacteraceae</taxon>
        <taxon>Oleiagrimonas</taxon>
    </lineage>
</organism>
<evidence type="ECO:0000256" key="1">
    <source>
        <dbReference type="ARBA" id="ARBA00001946"/>
    </source>
</evidence>
<dbReference type="Pfam" id="PF13426">
    <property type="entry name" value="PAS_9"/>
    <property type="match status" value="1"/>
</dbReference>
<dbReference type="PROSITE" id="PS50887">
    <property type="entry name" value="GGDEF"/>
    <property type="match status" value="1"/>
</dbReference>
<evidence type="ECO:0000313" key="11">
    <source>
        <dbReference type="Proteomes" id="UP000029708"/>
    </source>
</evidence>
<feature type="domain" description="EAL" evidence="7">
    <location>
        <begin position="595"/>
        <end position="849"/>
    </location>
</feature>
<dbReference type="CDD" id="cd01949">
    <property type="entry name" value="GGDEF"/>
    <property type="match status" value="1"/>
</dbReference>
<reference evidence="10 12" key="2">
    <citation type="submission" date="2020-08" db="EMBL/GenBank/DDBJ databases">
        <title>Genomic Encyclopedia of Type Strains, Phase IV (KMG-IV): sequencing the most valuable type-strain genomes for metagenomic binning, comparative biology and taxonomic classification.</title>
        <authorList>
            <person name="Goeker M."/>
        </authorList>
    </citation>
    <scope>NUCLEOTIDE SEQUENCE [LARGE SCALE GENOMIC DNA]</scope>
    <source>
        <strain evidence="10 12">DSM 107085</strain>
    </source>
</reference>
<dbReference type="SUPFAM" id="SSF55785">
    <property type="entry name" value="PYP-like sensor domain (PAS domain)"/>
    <property type="match status" value="1"/>
</dbReference>
<dbReference type="GO" id="GO:0000160">
    <property type="term" value="P:phosphorelay signal transduction system"/>
    <property type="evidence" value="ECO:0007669"/>
    <property type="project" value="InterPro"/>
</dbReference>
<dbReference type="Gene3D" id="3.30.450.20">
    <property type="entry name" value="PAS domain"/>
    <property type="match status" value="1"/>
</dbReference>
<dbReference type="SMART" id="SM00091">
    <property type="entry name" value="PAS"/>
    <property type="match status" value="1"/>
</dbReference>
<keyword evidence="5" id="KW-0597">Phosphoprotein</keyword>
<dbReference type="Proteomes" id="UP000029708">
    <property type="component" value="Unassembled WGS sequence"/>
</dbReference>
<feature type="domain" description="Response regulatory" evidence="6">
    <location>
        <begin position="8"/>
        <end position="128"/>
    </location>
</feature>
<dbReference type="GO" id="GO:0071732">
    <property type="term" value="P:cellular response to nitric oxide"/>
    <property type="evidence" value="ECO:0007669"/>
    <property type="project" value="UniProtKB-ARBA"/>
</dbReference>
<dbReference type="CDD" id="cd01948">
    <property type="entry name" value="EAL"/>
    <property type="match status" value="1"/>
</dbReference>
<dbReference type="PANTHER" id="PTHR44757">
    <property type="entry name" value="DIGUANYLATE CYCLASE DGCP"/>
    <property type="match status" value="1"/>
</dbReference>
<evidence type="ECO:0000313" key="9">
    <source>
        <dbReference type="EMBL" id="KGI77467.1"/>
    </source>
</evidence>
<dbReference type="InterPro" id="IPR035965">
    <property type="entry name" value="PAS-like_dom_sf"/>
</dbReference>
<dbReference type="InterPro" id="IPR035919">
    <property type="entry name" value="EAL_sf"/>
</dbReference>
<protein>
    <recommendedName>
        <fullName evidence="2">cyclic-guanylate-specific phosphodiesterase</fullName>
        <ecNumber evidence="2">3.1.4.52</ecNumber>
    </recommendedName>
</protein>
<evidence type="ECO:0000256" key="3">
    <source>
        <dbReference type="ARBA" id="ARBA00022636"/>
    </source>
</evidence>